<dbReference type="GO" id="GO:0016705">
    <property type="term" value="F:oxidoreductase activity, acting on paired donors, with incorporation or reduction of molecular oxygen"/>
    <property type="evidence" value="ECO:0007669"/>
    <property type="project" value="InterPro"/>
</dbReference>
<dbReference type="InterPro" id="IPR001128">
    <property type="entry name" value="Cyt_P450"/>
</dbReference>
<organism evidence="5 6">
    <name type="scientific">Kingdonia uniflora</name>
    <dbReference type="NCBI Taxonomy" id="39325"/>
    <lineage>
        <taxon>Eukaryota</taxon>
        <taxon>Viridiplantae</taxon>
        <taxon>Streptophyta</taxon>
        <taxon>Embryophyta</taxon>
        <taxon>Tracheophyta</taxon>
        <taxon>Spermatophyta</taxon>
        <taxon>Magnoliopsida</taxon>
        <taxon>Ranunculales</taxon>
        <taxon>Circaeasteraceae</taxon>
        <taxon>Kingdonia</taxon>
    </lineage>
</organism>
<dbReference type="CDD" id="cd06222">
    <property type="entry name" value="RNase_H_like"/>
    <property type="match status" value="1"/>
</dbReference>
<evidence type="ECO:0000313" key="5">
    <source>
        <dbReference type="EMBL" id="KAF6159841.1"/>
    </source>
</evidence>
<feature type="domain" description="RNase H type-1" evidence="4">
    <location>
        <begin position="278"/>
        <end position="328"/>
    </location>
</feature>
<dbReference type="InterPro" id="IPR036396">
    <property type="entry name" value="Cyt_P450_sf"/>
</dbReference>
<dbReference type="InterPro" id="IPR044730">
    <property type="entry name" value="RNase_H-like_dom_plant"/>
</dbReference>
<dbReference type="AlphaFoldDB" id="A0A7J7MY26"/>
<dbReference type="GO" id="GO:0005506">
    <property type="term" value="F:iron ion binding"/>
    <property type="evidence" value="ECO:0007669"/>
    <property type="project" value="InterPro"/>
</dbReference>
<evidence type="ECO:0000256" key="3">
    <source>
        <dbReference type="ARBA" id="ARBA00023004"/>
    </source>
</evidence>
<dbReference type="PANTHER" id="PTHR47955">
    <property type="entry name" value="CYTOCHROME P450 FAMILY 71 PROTEIN"/>
    <property type="match status" value="1"/>
</dbReference>
<accession>A0A7J7MY26</accession>
<evidence type="ECO:0000256" key="1">
    <source>
        <dbReference type="ARBA" id="ARBA00010617"/>
    </source>
</evidence>
<dbReference type="GO" id="GO:0004497">
    <property type="term" value="F:monooxygenase activity"/>
    <property type="evidence" value="ECO:0007669"/>
    <property type="project" value="InterPro"/>
</dbReference>
<dbReference type="PANTHER" id="PTHR47955:SF18">
    <property type="entry name" value="CYTOCHROME P450 71A1-LIKE"/>
    <property type="match status" value="1"/>
</dbReference>
<evidence type="ECO:0000259" key="4">
    <source>
        <dbReference type="Pfam" id="PF13456"/>
    </source>
</evidence>
<dbReference type="Pfam" id="PF13456">
    <property type="entry name" value="RVT_3"/>
    <property type="match status" value="1"/>
</dbReference>
<protein>
    <recommendedName>
        <fullName evidence="4">RNase H type-1 domain-containing protein</fullName>
    </recommendedName>
</protein>
<dbReference type="Gene3D" id="3.30.420.10">
    <property type="entry name" value="Ribonuclease H-like superfamily/Ribonuclease H"/>
    <property type="match status" value="1"/>
</dbReference>
<reference evidence="5 6" key="1">
    <citation type="journal article" date="2020" name="IScience">
        <title>Genome Sequencing of the Endangered Kingdonia uniflora (Circaeasteraceae, Ranunculales) Reveals Potential Mechanisms of Evolutionary Specialization.</title>
        <authorList>
            <person name="Sun Y."/>
            <person name="Deng T."/>
            <person name="Zhang A."/>
            <person name="Moore M.J."/>
            <person name="Landis J.B."/>
            <person name="Lin N."/>
            <person name="Zhang H."/>
            <person name="Zhang X."/>
            <person name="Huang J."/>
            <person name="Zhang X."/>
            <person name="Sun H."/>
            <person name="Wang H."/>
        </authorList>
    </citation>
    <scope>NUCLEOTIDE SEQUENCE [LARGE SCALE GENOMIC DNA]</scope>
    <source>
        <strain evidence="5">TB1705</strain>
        <tissue evidence="5">Leaf</tissue>
    </source>
</reference>
<dbReference type="Gene3D" id="1.10.630.10">
    <property type="entry name" value="Cytochrome P450"/>
    <property type="match status" value="1"/>
</dbReference>
<sequence length="418" mass="47847">MKTHDNEFANRPVLTAANVFFYGYTDVSFAPNSEYWRQVRKLFVQELLNAKRILSFKYVREEEMALVIENISRSCSSQTPVNLSETVLTFTNNLVCRCSISTKNEEGNSRFGEISRDVVTLMSTFSFQDFFPVLGWIDSLTGLREKVRNVYQEIDTYFEKVIEEHISKSQQDDSKKDFLDLLLHGQVEHKISRDNIKALLMMVSIEKSKIFLAHIPNSRRSEVLDMFGFREGGFLNTYLGIPLVQGRVTKKCKMSKASVVKSCMWILPNVNEIKLCWDGSALGNPGPSGIGIVYRDWEGRVLGMFCKSVGTTTNYLAEVNAIIDGVEKLYIEDGITCGWFRTPRQQSMLSSLIKYHRKLELSGHKYSILCNQSGLAQPGKRQTFRQIPWLKEDPAKTYLLRNGLREDRYSLQGLKTPT</sequence>
<dbReference type="SUPFAM" id="SSF48264">
    <property type="entry name" value="Cytochrome P450"/>
    <property type="match status" value="1"/>
</dbReference>
<comment type="similarity">
    <text evidence="1">Belongs to the cytochrome P450 family.</text>
</comment>
<dbReference type="GO" id="GO:0044550">
    <property type="term" value="P:secondary metabolite biosynthetic process"/>
    <property type="evidence" value="ECO:0007669"/>
    <property type="project" value="UniProtKB-ARBA"/>
</dbReference>
<evidence type="ECO:0000313" key="6">
    <source>
        <dbReference type="Proteomes" id="UP000541444"/>
    </source>
</evidence>
<dbReference type="OrthoDB" id="2789670at2759"/>
<name>A0A7J7MY26_9MAGN</name>
<comment type="caution">
    <text evidence="5">The sequence shown here is derived from an EMBL/GenBank/DDBJ whole genome shotgun (WGS) entry which is preliminary data.</text>
</comment>
<dbReference type="InterPro" id="IPR036397">
    <property type="entry name" value="RNaseH_sf"/>
</dbReference>
<evidence type="ECO:0000256" key="2">
    <source>
        <dbReference type="ARBA" id="ARBA00022723"/>
    </source>
</evidence>
<keyword evidence="3" id="KW-0408">Iron</keyword>
<dbReference type="SUPFAM" id="SSF53098">
    <property type="entry name" value="Ribonuclease H-like"/>
    <property type="match status" value="1"/>
</dbReference>
<dbReference type="Pfam" id="PF00067">
    <property type="entry name" value="p450"/>
    <property type="match status" value="1"/>
</dbReference>
<dbReference type="GO" id="GO:0004523">
    <property type="term" value="F:RNA-DNA hybrid ribonuclease activity"/>
    <property type="evidence" value="ECO:0007669"/>
    <property type="project" value="InterPro"/>
</dbReference>
<dbReference type="Proteomes" id="UP000541444">
    <property type="component" value="Unassembled WGS sequence"/>
</dbReference>
<dbReference type="GO" id="GO:0003676">
    <property type="term" value="F:nucleic acid binding"/>
    <property type="evidence" value="ECO:0007669"/>
    <property type="project" value="InterPro"/>
</dbReference>
<keyword evidence="2" id="KW-0479">Metal-binding</keyword>
<dbReference type="InterPro" id="IPR002156">
    <property type="entry name" value="RNaseH_domain"/>
</dbReference>
<dbReference type="EMBL" id="JACGCM010001183">
    <property type="protein sequence ID" value="KAF6159841.1"/>
    <property type="molecule type" value="Genomic_DNA"/>
</dbReference>
<proteinExistence type="inferred from homology"/>
<gene>
    <name evidence="5" type="ORF">GIB67_032925</name>
</gene>
<keyword evidence="6" id="KW-1185">Reference proteome</keyword>
<dbReference type="InterPro" id="IPR012337">
    <property type="entry name" value="RNaseH-like_sf"/>
</dbReference>
<dbReference type="GO" id="GO:0020037">
    <property type="term" value="F:heme binding"/>
    <property type="evidence" value="ECO:0007669"/>
    <property type="project" value="InterPro"/>
</dbReference>